<organism evidence="1 2">
    <name type="scientific">Methylorubrum extorquens</name>
    <name type="common">Methylobacterium dichloromethanicum</name>
    <name type="synonym">Methylobacterium extorquens</name>
    <dbReference type="NCBI Taxonomy" id="408"/>
    <lineage>
        <taxon>Bacteria</taxon>
        <taxon>Pseudomonadati</taxon>
        <taxon>Pseudomonadota</taxon>
        <taxon>Alphaproteobacteria</taxon>
        <taxon>Hyphomicrobiales</taxon>
        <taxon>Methylobacteriaceae</taxon>
        <taxon>Methylorubrum</taxon>
    </lineage>
</organism>
<proteinExistence type="predicted"/>
<dbReference type="EMBL" id="CP073633">
    <property type="protein sequence ID" value="WHQ69445.1"/>
    <property type="molecule type" value="Genomic_DNA"/>
</dbReference>
<dbReference type="RefSeq" id="WP_162302480.1">
    <property type="nucleotide sequence ID" value="NZ_CP073633.1"/>
</dbReference>
<gene>
    <name evidence="1" type="ORF">KEC54_24410</name>
</gene>
<sequence>MKSCSPPPLPGLTTLLFARVRLFFARRSAPLWNRVRTWRRRFWDRLLAARGGRLPPT</sequence>
<protein>
    <submittedName>
        <fullName evidence="1">Uncharacterized protein</fullName>
    </submittedName>
</protein>
<reference evidence="1" key="1">
    <citation type="journal article" date="2022" name="Biotechnol. Bioprocess Eng.">
        <title>Pan-genome Analysis Reveals Comparative Genomic Features of Central Metabolic Pathways in Methylorubrum extorquens.</title>
        <authorList>
            <person name="Lee G.M."/>
            <person name="Scott-Nevros Z.K."/>
            <person name="Lee S.-M."/>
            <person name="Kim D."/>
        </authorList>
    </citation>
    <scope>NUCLEOTIDE SEQUENCE</scope>
    <source>
        <strain evidence="1">ATCC 55366</strain>
    </source>
</reference>
<dbReference type="AlphaFoldDB" id="A0AAX3WFQ3"/>
<name>A0AAX3WFQ3_METEX</name>
<accession>A0AAX3WFQ3</accession>
<dbReference type="Proteomes" id="UP001223720">
    <property type="component" value="Chromosome"/>
</dbReference>
<evidence type="ECO:0000313" key="2">
    <source>
        <dbReference type="Proteomes" id="UP001223720"/>
    </source>
</evidence>
<evidence type="ECO:0000313" key="1">
    <source>
        <dbReference type="EMBL" id="WHQ69445.1"/>
    </source>
</evidence>